<dbReference type="PANTHER" id="PTHR16213:SF78">
    <property type="entry name" value="SELENOPROTEIN N"/>
    <property type="match status" value="1"/>
</dbReference>
<keyword evidence="1" id="KW-1133">Transmembrane helix</keyword>
<feature type="domain" description="EF-hand" evidence="2">
    <location>
        <begin position="88"/>
        <end position="115"/>
    </location>
</feature>
<gene>
    <name evidence="3" type="ORF">NP493_44g08008</name>
</gene>
<dbReference type="GO" id="GO:0055074">
    <property type="term" value="P:calcium ion homeostasis"/>
    <property type="evidence" value="ECO:0007669"/>
    <property type="project" value="TreeGrafter"/>
</dbReference>
<dbReference type="InterPro" id="IPR018247">
    <property type="entry name" value="EF_Hand_1_Ca_BS"/>
</dbReference>
<feature type="transmembrane region" description="Helical" evidence="1">
    <location>
        <begin position="32"/>
        <end position="52"/>
    </location>
</feature>
<dbReference type="PROSITE" id="PS00018">
    <property type="entry name" value="EF_HAND_1"/>
    <property type="match status" value="1"/>
</dbReference>
<dbReference type="PROSITE" id="PS50222">
    <property type="entry name" value="EF_HAND_2"/>
    <property type="match status" value="1"/>
</dbReference>
<keyword evidence="1" id="KW-0472">Membrane</keyword>
<evidence type="ECO:0000313" key="4">
    <source>
        <dbReference type="Proteomes" id="UP001209878"/>
    </source>
</evidence>
<dbReference type="GO" id="GO:0005509">
    <property type="term" value="F:calcium ion binding"/>
    <property type="evidence" value="ECO:0007669"/>
    <property type="project" value="InterPro"/>
</dbReference>
<keyword evidence="1" id="KW-0812">Transmembrane</keyword>
<evidence type="ECO:0000256" key="1">
    <source>
        <dbReference type="SAM" id="Phobius"/>
    </source>
</evidence>
<dbReference type="AlphaFoldDB" id="A0AAD9UJH7"/>
<name>A0AAD9UJH7_RIDPI</name>
<proteinExistence type="predicted"/>
<reference evidence="3" key="1">
    <citation type="journal article" date="2023" name="Mol. Biol. Evol.">
        <title>Third-Generation Sequencing Reveals the Adaptive Role of the Epigenome in Three Deep-Sea Polychaetes.</title>
        <authorList>
            <person name="Perez M."/>
            <person name="Aroh O."/>
            <person name="Sun Y."/>
            <person name="Lan Y."/>
            <person name="Juniper S.K."/>
            <person name="Young C.R."/>
            <person name="Angers B."/>
            <person name="Qian P.Y."/>
        </authorList>
    </citation>
    <scope>NUCLEOTIDE SEQUENCE</scope>
    <source>
        <strain evidence="3">R07B-5</strain>
    </source>
</reference>
<evidence type="ECO:0000313" key="3">
    <source>
        <dbReference type="EMBL" id="KAK2191843.1"/>
    </source>
</evidence>
<dbReference type="PANTHER" id="PTHR16213">
    <property type="entry name" value="SELENOPROTEIN N"/>
    <property type="match status" value="1"/>
</dbReference>
<dbReference type="InterPro" id="IPR002048">
    <property type="entry name" value="EF_hand_dom"/>
</dbReference>
<keyword evidence="4" id="KW-1185">Reference proteome</keyword>
<dbReference type="GO" id="GO:0005789">
    <property type="term" value="C:endoplasmic reticulum membrane"/>
    <property type="evidence" value="ECO:0007669"/>
    <property type="project" value="TreeGrafter"/>
</dbReference>
<dbReference type="EMBL" id="JAODUO010000044">
    <property type="protein sequence ID" value="KAK2191843.1"/>
    <property type="molecule type" value="Genomic_DNA"/>
</dbReference>
<organism evidence="3 4">
    <name type="scientific">Ridgeia piscesae</name>
    <name type="common">Tubeworm</name>
    <dbReference type="NCBI Taxonomy" id="27915"/>
    <lineage>
        <taxon>Eukaryota</taxon>
        <taxon>Metazoa</taxon>
        <taxon>Spiralia</taxon>
        <taxon>Lophotrochozoa</taxon>
        <taxon>Annelida</taxon>
        <taxon>Polychaeta</taxon>
        <taxon>Sedentaria</taxon>
        <taxon>Canalipalpata</taxon>
        <taxon>Sabellida</taxon>
        <taxon>Siboglinidae</taxon>
        <taxon>Ridgeia</taxon>
    </lineage>
</organism>
<comment type="caution">
    <text evidence="3">The sequence shown here is derived from an EMBL/GenBank/DDBJ whole genome shotgun (WGS) entry which is preliminary data.</text>
</comment>
<evidence type="ECO:0000259" key="2">
    <source>
        <dbReference type="PROSITE" id="PS50222"/>
    </source>
</evidence>
<accession>A0AAD9UJH7</accession>
<dbReference type="Proteomes" id="UP001209878">
    <property type="component" value="Unassembled WGS sequence"/>
</dbReference>
<protein>
    <recommendedName>
        <fullName evidence="2">EF-hand domain-containing protein</fullName>
    </recommendedName>
</protein>
<sequence>MVTVHSVSVQTDFGGDDVDGLGQPSRVFARRLSWILAIATALLATGISTGAVSDAVGRLRYAFGIGSSTQYRIPSQLVEDVGIDGVILFKQHDINDDGFLSLREFEPIAHQLLDIKSQKQAVDRNSTIEQLDEVVTVETFFKPLLMSSLTKDLNSDYTAVPGSLDPMMGLKKWKTPAAEWKNFAAGHFRQFLPPQNEELFPGKCYYIIEPIVMEKGPSISSNRYLPPSLNRDSWVMVHSLLAMFHPVPFVYGRFAPQGSVACIRAFNSDYVDIMFRIHAEFQLNEPPYYPFWFTPGQFTGHVIISRNSGRLLDFTLHVPNDKRLNVDMEWLTDSEENMEVDIGFMPLMELRVTRSSVPAELDGVDIRSVHVNASSGKPDDTLSTIEWTEEVSEEETVRSLEVKLFPFKKALQEDEDQPGFAAIARQQLAVYRFPVMVMMSLPNGTMVHSANANDLLDKEQVMALSKHTYEDPSEVVYHNLLKEGLAKGQPYL</sequence>